<gene>
    <name evidence="3" type="ORF">TDUB1175_LOCUS7235</name>
</gene>
<dbReference type="Gene3D" id="3.40.50.300">
    <property type="entry name" value="P-loop containing nucleotide triphosphate hydrolases"/>
    <property type="match status" value="1"/>
</dbReference>
<sequence length="335" mass="37807">MKRKMRTRFAFCLIALSLLGGSGRTAVAANKGDPSISEFFRVVLNLARRPPRPAQPLYVIGAGLPRTGTASFVVALEKLGFHTYHMKDGAVETPGHLDLWRTYYARTNGGSSEATVSIDDILSSMSAEGFNATSDSPACFSYKDQMQRYPNAKVVLTVRGDGDGEAWAESFRGAILEGMDLMRDIPFKWTPMFQQIVEMSRNAFVHLETQLDPAGFPVMEELPMAYERWNAKVEEAVPRNKLLIHAPQDGWKPLCDFLSPIYPDVEARCVTILESGEPYPHVNDKFKMQSLYTFLRGITLFVKISPLWIPLLLLWLGRWNRRRRLNIECQGKKNA</sequence>
<dbReference type="EMBL" id="HBED01014582">
    <property type="protein sequence ID" value="CAD8305089.1"/>
    <property type="molecule type" value="Transcribed_RNA"/>
</dbReference>
<dbReference type="SUPFAM" id="SSF52540">
    <property type="entry name" value="P-loop containing nucleoside triphosphate hydrolases"/>
    <property type="match status" value="1"/>
</dbReference>
<name>A0A7R9VTV4_9STRA</name>
<evidence type="ECO:0008006" key="4">
    <source>
        <dbReference type="Google" id="ProtNLM"/>
    </source>
</evidence>
<feature type="transmembrane region" description="Helical" evidence="1">
    <location>
        <begin position="294"/>
        <end position="316"/>
    </location>
</feature>
<reference evidence="3" key="1">
    <citation type="submission" date="2021-01" db="EMBL/GenBank/DDBJ databases">
        <authorList>
            <person name="Corre E."/>
            <person name="Pelletier E."/>
            <person name="Niang G."/>
            <person name="Scheremetjew M."/>
            <person name="Finn R."/>
            <person name="Kale V."/>
            <person name="Holt S."/>
            <person name="Cochrane G."/>
            <person name="Meng A."/>
            <person name="Brown T."/>
            <person name="Cohen L."/>
        </authorList>
    </citation>
    <scope>NUCLEOTIDE SEQUENCE</scope>
    <source>
        <strain evidence="3">CCMP147</strain>
    </source>
</reference>
<protein>
    <recommendedName>
        <fullName evidence="4">Sulfotransferase domain-containing protein</fullName>
    </recommendedName>
</protein>
<keyword evidence="1" id="KW-0472">Membrane</keyword>
<feature type="signal peptide" evidence="2">
    <location>
        <begin position="1"/>
        <end position="28"/>
    </location>
</feature>
<keyword evidence="1" id="KW-1133">Transmembrane helix</keyword>
<dbReference type="InterPro" id="IPR040632">
    <property type="entry name" value="Sulfotransfer_4"/>
</dbReference>
<evidence type="ECO:0000313" key="3">
    <source>
        <dbReference type="EMBL" id="CAD8305089.1"/>
    </source>
</evidence>
<dbReference type="InterPro" id="IPR027417">
    <property type="entry name" value="P-loop_NTPase"/>
</dbReference>
<dbReference type="PANTHER" id="PTHR36978">
    <property type="entry name" value="P-LOOP CONTAINING NUCLEOTIDE TRIPHOSPHATE HYDROLASE"/>
    <property type="match status" value="1"/>
</dbReference>
<keyword evidence="1" id="KW-0812">Transmembrane</keyword>
<organism evidence="3">
    <name type="scientific">Pseudictyota dubia</name>
    <dbReference type="NCBI Taxonomy" id="2749911"/>
    <lineage>
        <taxon>Eukaryota</taxon>
        <taxon>Sar</taxon>
        <taxon>Stramenopiles</taxon>
        <taxon>Ochrophyta</taxon>
        <taxon>Bacillariophyta</taxon>
        <taxon>Mediophyceae</taxon>
        <taxon>Biddulphiophycidae</taxon>
        <taxon>Eupodiscales</taxon>
        <taxon>Odontellaceae</taxon>
        <taxon>Pseudictyota</taxon>
    </lineage>
</organism>
<feature type="chain" id="PRO_5030597950" description="Sulfotransferase domain-containing protein" evidence="2">
    <location>
        <begin position="29"/>
        <end position="335"/>
    </location>
</feature>
<accession>A0A7R9VTV4</accession>
<dbReference type="AlphaFoldDB" id="A0A7R9VTV4"/>
<proteinExistence type="predicted"/>
<dbReference type="PANTHER" id="PTHR36978:SF4">
    <property type="entry name" value="P-LOOP CONTAINING NUCLEOSIDE TRIPHOSPHATE HYDROLASE PROTEIN"/>
    <property type="match status" value="1"/>
</dbReference>
<evidence type="ECO:0000256" key="1">
    <source>
        <dbReference type="SAM" id="Phobius"/>
    </source>
</evidence>
<keyword evidence="2" id="KW-0732">Signal</keyword>
<evidence type="ECO:0000256" key="2">
    <source>
        <dbReference type="SAM" id="SignalP"/>
    </source>
</evidence>
<dbReference type="Pfam" id="PF17784">
    <property type="entry name" value="Sulfotransfer_4"/>
    <property type="match status" value="1"/>
</dbReference>